<dbReference type="InParanoid" id="A0A194WZD6"/>
<keyword evidence="2" id="KW-0479">Metal-binding</keyword>
<dbReference type="GO" id="GO:0071031">
    <property type="term" value="P:nuclear mRNA surveillance of mRNA 3'-end processing"/>
    <property type="evidence" value="ECO:0007669"/>
    <property type="project" value="TreeGrafter"/>
</dbReference>
<evidence type="ECO:0000256" key="7">
    <source>
        <dbReference type="PROSITE-ProRule" id="PRU00047"/>
    </source>
</evidence>
<dbReference type="SMART" id="SM00343">
    <property type="entry name" value="ZnF_C2HC"/>
    <property type="match status" value="4"/>
</dbReference>
<feature type="region of interest" description="Disordered" evidence="8">
    <location>
        <begin position="782"/>
        <end position="897"/>
    </location>
</feature>
<feature type="compositionally biased region" description="Basic and acidic residues" evidence="8">
    <location>
        <begin position="103"/>
        <end position="116"/>
    </location>
</feature>
<evidence type="ECO:0000313" key="10">
    <source>
        <dbReference type="EMBL" id="KUJ13316.1"/>
    </source>
</evidence>
<dbReference type="Gene3D" id="4.10.60.10">
    <property type="entry name" value="Zinc finger, CCHC-type"/>
    <property type="match status" value="1"/>
</dbReference>
<dbReference type="RefSeq" id="XP_018067671.1">
    <property type="nucleotide sequence ID" value="XM_018215510.1"/>
</dbReference>
<feature type="compositionally biased region" description="Polar residues" evidence="8">
    <location>
        <begin position="834"/>
        <end position="845"/>
    </location>
</feature>
<organism evidence="10 11">
    <name type="scientific">Mollisia scopiformis</name>
    <name type="common">Conifer needle endophyte fungus</name>
    <name type="synonym">Phialocephala scopiformis</name>
    <dbReference type="NCBI Taxonomy" id="149040"/>
    <lineage>
        <taxon>Eukaryota</taxon>
        <taxon>Fungi</taxon>
        <taxon>Dikarya</taxon>
        <taxon>Ascomycota</taxon>
        <taxon>Pezizomycotina</taxon>
        <taxon>Leotiomycetes</taxon>
        <taxon>Helotiales</taxon>
        <taxon>Mollisiaceae</taxon>
        <taxon>Mollisia</taxon>
    </lineage>
</organism>
<dbReference type="AlphaFoldDB" id="A0A194WZD6"/>
<proteinExistence type="predicted"/>
<keyword evidence="6" id="KW-0539">Nucleus</keyword>
<keyword evidence="11" id="KW-1185">Reference proteome</keyword>
<name>A0A194WZD6_MOLSC</name>
<feature type="compositionally biased region" description="Polar residues" evidence="8">
    <location>
        <begin position="42"/>
        <end position="64"/>
    </location>
</feature>
<evidence type="ECO:0000259" key="9">
    <source>
        <dbReference type="PROSITE" id="PS50158"/>
    </source>
</evidence>
<dbReference type="Proteomes" id="UP000070700">
    <property type="component" value="Unassembled WGS sequence"/>
</dbReference>
<feature type="compositionally biased region" description="Basic residues" evidence="8">
    <location>
        <begin position="888"/>
        <end position="897"/>
    </location>
</feature>
<feature type="region of interest" description="Disordered" evidence="8">
    <location>
        <begin position="242"/>
        <end position="267"/>
    </location>
</feature>
<dbReference type="InterPro" id="IPR001878">
    <property type="entry name" value="Znf_CCHC"/>
</dbReference>
<comment type="subcellular location">
    <subcellularLocation>
        <location evidence="1">Nucleus</location>
    </subcellularLocation>
</comment>
<dbReference type="GO" id="GO:0071039">
    <property type="term" value="P:nuclear polyadenylation-dependent CUT catabolic process"/>
    <property type="evidence" value="ECO:0007669"/>
    <property type="project" value="TreeGrafter"/>
</dbReference>
<dbReference type="GeneID" id="28825236"/>
<feature type="compositionally biased region" description="Low complexity" evidence="8">
    <location>
        <begin position="846"/>
        <end position="860"/>
    </location>
</feature>
<evidence type="ECO:0000256" key="2">
    <source>
        <dbReference type="ARBA" id="ARBA00022723"/>
    </source>
</evidence>
<evidence type="ECO:0000256" key="5">
    <source>
        <dbReference type="ARBA" id="ARBA00022833"/>
    </source>
</evidence>
<dbReference type="GO" id="GO:0003723">
    <property type="term" value="F:RNA binding"/>
    <property type="evidence" value="ECO:0007669"/>
    <property type="project" value="TreeGrafter"/>
</dbReference>
<evidence type="ECO:0000313" key="11">
    <source>
        <dbReference type="Proteomes" id="UP000070700"/>
    </source>
</evidence>
<evidence type="ECO:0000256" key="3">
    <source>
        <dbReference type="ARBA" id="ARBA00022737"/>
    </source>
</evidence>
<gene>
    <name evidence="10" type="ORF">LY89DRAFT_687475</name>
</gene>
<keyword evidence="5" id="KW-0862">Zinc</keyword>
<dbReference type="GO" id="GO:0071036">
    <property type="term" value="P:nuclear polyadenylation-dependent snoRNA catabolic process"/>
    <property type="evidence" value="ECO:0007669"/>
    <property type="project" value="TreeGrafter"/>
</dbReference>
<dbReference type="KEGG" id="psco:LY89DRAFT_687475"/>
<keyword evidence="3" id="KW-0677">Repeat</keyword>
<evidence type="ECO:0000256" key="1">
    <source>
        <dbReference type="ARBA" id="ARBA00004123"/>
    </source>
</evidence>
<reference evidence="10 11" key="1">
    <citation type="submission" date="2015-10" db="EMBL/GenBank/DDBJ databases">
        <title>Full genome of DAOMC 229536 Phialocephala scopiformis, a fungal endophyte of spruce producing the potent anti-insectan compound rugulosin.</title>
        <authorList>
            <consortium name="DOE Joint Genome Institute"/>
            <person name="Walker A.K."/>
            <person name="Frasz S.L."/>
            <person name="Seifert K.A."/>
            <person name="Miller J.D."/>
            <person name="Mondo S.J."/>
            <person name="Labutti K."/>
            <person name="Lipzen A."/>
            <person name="Dockter R."/>
            <person name="Kennedy M."/>
            <person name="Grigoriev I.V."/>
            <person name="Spatafora J.W."/>
        </authorList>
    </citation>
    <scope>NUCLEOTIDE SEQUENCE [LARGE SCALE GENOMIC DNA]</scope>
    <source>
        <strain evidence="10 11">CBS 120377</strain>
    </source>
</reference>
<dbReference type="InterPro" id="IPR051644">
    <property type="entry name" value="TRAMP_AT-DNA-binding"/>
</dbReference>
<sequence length="897" mass="98839">MSISPVPAQADEAAHLSQLPPAPNSSAFTMLEVGSDEGRLSMQASSDASRPQTTWNTGVQSGLRTSFAAKGKGKPIVQAREAEDTDSAQDKSQVLLPVDDEDHSIAIENSDRDDKSGKKRRMRNTRAEEYDTTDAFVDDSGLGLHASNGLPASETLSGFAAPPQPFRPLNKRRLAALPEEERGVYRSALNDWLVSNKKAKKAAKRAVLAASNIPDTASMGMDDKIMKQQQGPSTSAFNAKVADDMDENESESDQDDSESEEDDDDVDEADLRISQIPANISPALLASIGPAPKPPQPVQALKPGQKNRLNKNERKKYKRARLTFLSLLSKYRIARREYDAKLGIVHSPRALPPDFRNNPKRLTKREVTELTMQDQMIYAEVMESHLANNKLKRRDKAHADAKKALMEYKHWPLPNLGKYQKISANIRKGKTWYPREPKKKKGRVFLSYNCNGKQYPLPPIFDTDGIPIALQDMSFNIFVAPFLKENKENWHLLDQRTLKEAFNHYLTTYYMQSIGYAPRVRKTADAPDAIKIHAAMQQIEPTWNLSGRPSAKVAAVPAPSTVDLDGQSFAQQVTVAPADSATTSMDIAQSAFEANHDIMALDSEQDSLEDPEMREALMFLQQKYYPSASNAIRCLVCAKIGHTSDACPALNCLICDVEGKHSTLMCPRDLPCGKCRARGHARNECPEKLAMPKADMTCDLCGARNHVETECSRIWRSFEPSPNEIVVVSGIPVHCYTCGGGGHYGPECGLFQGRVLSGDYTWSTANLKKYLDSSSRNRAISAPVDYTLPPKPTNQHNYSIKGQANDPISLDSDDDQQFIRPLVRSGNAPRGNITFANQGQAPQAPSRSSGGQGQMSLSMRNSQPKRGGKKGHNHPPPRAVAGPDRGRRSAKRRGGKA</sequence>
<feature type="domain" description="CCHC-type" evidence="9">
    <location>
        <begin position="735"/>
        <end position="748"/>
    </location>
</feature>
<dbReference type="GO" id="GO:0071035">
    <property type="term" value="P:nuclear polyadenylation-dependent rRNA catabolic process"/>
    <property type="evidence" value="ECO:0007669"/>
    <property type="project" value="TreeGrafter"/>
</dbReference>
<dbReference type="PANTHER" id="PTHR46543">
    <property type="entry name" value="ZINC FINGER CCHC DOMAIN-CONTAINING PROTEIN 7"/>
    <property type="match status" value="1"/>
</dbReference>
<dbReference type="EMBL" id="KQ947422">
    <property type="protein sequence ID" value="KUJ13316.1"/>
    <property type="molecule type" value="Genomic_DNA"/>
</dbReference>
<accession>A0A194WZD6</accession>
<evidence type="ECO:0000256" key="8">
    <source>
        <dbReference type="SAM" id="MobiDB-lite"/>
    </source>
</evidence>
<feature type="region of interest" description="Disordered" evidence="8">
    <location>
        <begin position="1"/>
        <end position="126"/>
    </location>
</feature>
<evidence type="ECO:0000256" key="6">
    <source>
        <dbReference type="ARBA" id="ARBA00023242"/>
    </source>
</evidence>
<feature type="compositionally biased region" description="Acidic residues" evidence="8">
    <location>
        <begin position="244"/>
        <end position="267"/>
    </location>
</feature>
<feature type="compositionally biased region" description="Basic residues" evidence="8">
    <location>
        <begin position="866"/>
        <end position="875"/>
    </location>
</feature>
<dbReference type="GO" id="GO:0031499">
    <property type="term" value="C:TRAMP complex"/>
    <property type="evidence" value="ECO:0007669"/>
    <property type="project" value="TreeGrafter"/>
</dbReference>
<dbReference type="OrthoDB" id="7608935at2759"/>
<evidence type="ECO:0000256" key="4">
    <source>
        <dbReference type="ARBA" id="ARBA00022771"/>
    </source>
</evidence>
<dbReference type="PANTHER" id="PTHR46543:SF1">
    <property type="entry name" value="ZINC FINGER CCHC DOMAIN-CONTAINING PROTEIN 7"/>
    <property type="match status" value="1"/>
</dbReference>
<dbReference type="GO" id="GO:0071037">
    <property type="term" value="P:nuclear polyadenylation-dependent snRNA catabolic process"/>
    <property type="evidence" value="ECO:0007669"/>
    <property type="project" value="TreeGrafter"/>
</dbReference>
<dbReference type="GO" id="GO:0008270">
    <property type="term" value="F:zinc ion binding"/>
    <property type="evidence" value="ECO:0007669"/>
    <property type="project" value="UniProtKB-KW"/>
</dbReference>
<protein>
    <recommendedName>
        <fullName evidence="9">CCHC-type domain-containing protein</fullName>
    </recommendedName>
</protein>
<dbReference type="STRING" id="149040.A0A194WZD6"/>
<feature type="region of interest" description="Disordered" evidence="8">
    <location>
        <begin position="285"/>
        <end position="314"/>
    </location>
</feature>
<keyword evidence="4 7" id="KW-0863">Zinc-finger</keyword>
<dbReference type="GO" id="GO:0071038">
    <property type="term" value="P:TRAMP-dependent tRNA surveillance pathway"/>
    <property type="evidence" value="ECO:0007669"/>
    <property type="project" value="TreeGrafter"/>
</dbReference>
<feature type="compositionally biased region" description="Polar residues" evidence="8">
    <location>
        <begin position="793"/>
        <end position="802"/>
    </location>
</feature>
<dbReference type="PROSITE" id="PS50158">
    <property type="entry name" value="ZF_CCHC"/>
    <property type="match status" value="1"/>
</dbReference>